<dbReference type="Pfam" id="PF04055">
    <property type="entry name" value="Radical_SAM"/>
    <property type="match status" value="1"/>
</dbReference>
<comment type="pathway">
    <text evidence="2">Cofactor biosynthesis; coenzyme F0 biosynthesis.</text>
</comment>
<evidence type="ECO:0000256" key="9">
    <source>
        <dbReference type="ARBA" id="ARBA00023239"/>
    </source>
</evidence>
<accession>A0A0R2RQ03</accession>
<dbReference type="SMART" id="SM00729">
    <property type="entry name" value="Elp3"/>
    <property type="match status" value="1"/>
</dbReference>
<proteinExistence type="predicted"/>
<dbReference type="SFLD" id="SFLDG01064">
    <property type="entry name" value="F420__menaquinone_cofactor_bio"/>
    <property type="match status" value="1"/>
</dbReference>
<dbReference type="GO" id="GO:0046872">
    <property type="term" value="F:metal ion binding"/>
    <property type="evidence" value="ECO:0007669"/>
    <property type="project" value="UniProtKB-KW"/>
</dbReference>
<feature type="domain" description="Radical SAM core" evidence="11">
    <location>
        <begin position="21"/>
        <end position="252"/>
    </location>
</feature>
<dbReference type="EMBL" id="LIBO01000004">
    <property type="protein sequence ID" value="KRO63179.1"/>
    <property type="molecule type" value="Genomic_DNA"/>
</dbReference>
<comment type="cofactor">
    <cofactor evidence="1">
        <name>[4Fe-4S] cluster</name>
        <dbReference type="ChEBI" id="CHEBI:49883"/>
    </cofactor>
</comment>
<comment type="caution">
    <text evidence="12">The sequence shown here is derived from an EMBL/GenBank/DDBJ whole genome shotgun (WGS) entry which is preliminary data.</text>
</comment>
<dbReference type="InterPro" id="IPR013785">
    <property type="entry name" value="Aldolase_TIM"/>
</dbReference>
<dbReference type="SFLD" id="SFLDG01388">
    <property type="entry name" value="7_8-didemethyl-8-hydroxy-5-dea"/>
    <property type="match status" value="1"/>
</dbReference>
<keyword evidence="9" id="KW-0456">Lyase</keyword>
<dbReference type="PANTHER" id="PTHR43076">
    <property type="entry name" value="FO SYNTHASE (COFH)"/>
    <property type="match status" value="1"/>
</dbReference>
<gene>
    <name evidence="12" type="ORF">ABR82_07485</name>
</gene>
<dbReference type="GO" id="GO:0044689">
    <property type="term" value="F:7,8-didemethyl-8-hydroxy-5-deazariboflavin synthase activity"/>
    <property type="evidence" value="ECO:0007669"/>
    <property type="project" value="UniProtKB-EC"/>
</dbReference>
<evidence type="ECO:0000313" key="12">
    <source>
        <dbReference type="EMBL" id="KRO63179.1"/>
    </source>
</evidence>
<dbReference type="EC" id="4.3.1.32" evidence="3"/>
<dbReference type="GO" id="GO:0051539">
    <property type="term" value="F:4 iron, 4 sulfur cluster binding"/>
    <property type="evidence" value="ECO:0007669"/>
    <property type="project" value="UniProtKB-KW"/>
</dbReference>
<evidence type="ECO:0000313" key="13">
    <source>
        <dbReference type="Proteomes" id="UP000051269"/>
    </source>
</evidence>
<dbReference type="Proteomes" id="UP000051269">
    <property type="component" value="Unassembled WGS sequence"/>
</dbReference>
<dbReference type="SFLD" id="SFLDF00294">
    <property type="entry name" value="7_8-didemethyl-8-hydroxy-5-dea"/>
    <property type="match status" value="1"/>
</dbReference>
<dbReference type="InterPro" id="IPR034405">
    <property type="entry name" value="F420"/>
</dbReference>
<reference evidence="12 13" key="1">
    <citation type="submission" date="2015-10" db="EMBL/GenBank/DDBJ databases">
        <title>Metagenome-Assembled Genomes uncover a global brackish microbiome.</title>
        <authorList>
            <person name="Hugerth L.W."/>
            <person name="Larsson J."/>
            <person name="Alneberg J."/>
            <person name="Lindh M.V."/>
            <person name="Legrand C."/>
            <person name="Pinhassi J."/>
            <person name="Andersson A.F."/>
        </authorList>
    </citation>
    <scope>NUCLEOTIDE SEQUENCE [LARGE SCALE GENOMIC DNA]</scope>
    <source>
        <strain evidence="12">BACL18 MAG-120507-bin52</strain>
    </source>
</reference>
<evidence type="ECO:0000256" key="5">
    <source>
        <dbReference type="ARBA" id="ARBA00022691"/>
    </source>
</evidence>
<keyword evidence="4" id="KW-0004">4Fe-4S</keyword>
<evidence type="ECO:0000256" key="7">
    <source>
        <dbReference type="ARBA" id="ARBA00023004"/>
    </source>
</evidence>
<evidence type="ECO:0000256" key="6">
    <source>
        <dbReference type="ARBA" id="ARBA00022723"/>
    </source>
</evidence>
<evidence type="ECO:0000259" key="11">
    <source>
        <dbReference type="PROSITE" id="PS51918"/>
    </source>
</evidence>
<dbReference type="Gene3D" id="3.20.20.70">
    <property type="entry name" value="Aldolase class I"/>
    <property type="match status" value="1"/>
</dbReference>
<dbReference type="GO" id="GO:0016765">
    <property type="term" value="F:transferase activity, transferring alkyl or aryl (other than methyl) groups"/>
    <property type="evidence" value="ECO:0007669"/>
    <property type="project" value="InterPro"/>
</dbReference>
<dbReference type="InterPro" id="IPR058240">
    <property type="entry name" value="rSAM_sf"/>
</dbReference>
<name>A0A0R2RQ03_9BACT</name>
<keyword evidence="5" id="KW-0949">S-adenosyl-L-methionine</keyword>
<dbReference type="SFLD" id="SFLDS00029">
    <property type="entry name" value="Radical_SAM"/>
    <property type="match status" value="1"/>
</dbReference>
<dbReference type="AlphaFoldDB" id="A0A0R2RQ03"/>
<organism evidence="12 13">
    <name type="scientific">Verrucomicrobia subdivision 6 bacterium BACL9 MAG-120507-bin52</name>
    <dbReference type="NCBI Taxonomy" id="1655590"/>
    <lineage>
        <taxon>Bacteria</taxon>
        <taxon>Pseudomonadati</taxon>
        <taxon>Verrucomicrobiota</taxon>
        <taxon>Verrucomicrobiia</taxon>
        <taxon>Verrucomicrobiales</taxon>
        <taxon>Verrucomicrobia subdivision 6</taxon>
    </lineage>
</organism>
<dbReference type="UniPathway" id="UPA00072"/>
<keyword evidence="6" id="KW-0479">Metal-binding</keyword>
<dbReference type="NCBIfam" id="NF004884">
    <property type="entry name" value="PRK06245.1"/>
    <property type="match status" value="1"/>
</dbReference>
<dbReference type="PROSITE" id="PS51918">
    <property type="entry name" value="RADICAL_SAM"/>
    <property type="match status" value="1"/>
</dbReference>
<sequence length="335" mass="37959">MKAVTEEPFLDVLEPAGGRAVTYSRSITLVLTHDCPWHCRYCGFRSDGEGLLSDGEMERIIREAQQGGAREALLISGERPGGMPHIQEELARRGYGDFWEFANRVGERCAEAGLFPHGNFGRMTEEELVRLRPNFVSMGMMLESVRDHSECAPEKKVAGRIAGMEAAGRAKVPFTSGILVGWGESQASRLQSLEVLAEIHSKHGHLQEILIQRYVPNAGSRWSAGVAPTLSEYAEMMQAWRDWAPGVAIQIPPNLEPRWVDLLHELDDLGGISWARDEVNPSRPWEQVGLYEKRCEAKGRKLVERLPVYQSHSTREWLDVRWQERVSRFWEEKVL</sequence>
<dbReference type="InterPro" id="IPR007197">
    <property type="entry name" value="rSAM"/>
</dbReference>
<dbReference type="CDD" id="cd01335">
    <property type="entry name" value="Radical_SAM"/>
    <property type="match status" value="1"/>
</dbReference>
<dbReference type="InterPro" id="IPR019939">
    <property type="entry name" value="CofG_family"/>
</dbReference>
<comment type="catalytic activity">
    <reaction evidence="10">
        <text>5-amino-5-(4-hydroxybenzyl)-6-(D-ribitylimino)-5,6-dihydrouracil + S-adenosyl-L-methionine = 7,8-didemethyl-8-hydroxy-5-deazariboflavin + 5'-deoxyadenosine + L-methionine + NH4(+) + H(+)</text>
        <dbReference type="Rhea" id="RHEA:55204"/>
        <dbReference type="ChEBI" id="CHEBI:15378"/>
        <dbReference type="ChEBI" id="CHEBI:17319"/>
        <dbReference type="ChEBI" id="CHEBI:28938"/>
        <dbReference type="ChEBI" id="CHEBI:57844"/>
        <dbReference type="ChEBI" id="CHEBI:59789"/>
        <dbReference type="ChEBI" id="CHEBI:59904"/>
        <dbReference type="ChEBI" id="CHEBI:85936"/>
        <dbReference type="EC" id="4.3.1.32"/>
    </reaction>
</comment>
<evidence type="ECO:0000256" key="1">
    <source>
        <dbReference type="ARBA" id="ARBA00001966"/>
    </source>
</evidence>
<dbReference type="NCBIfam" id="TIGR03550">
    <property type="entry name" value="F420_cofG"/>
    <property type="match status" value="1"/>
</dbReference>
<evidence type="ECO:0000256" key="10">
    <source>
        <dbReference type="ARBA" id="ARBA00048974"/>
    </source>
</evidence>
<evidence type="ECO:0000256" key="2">
    <source>
        <dbReference type="ARBA" id="ARBA00004712"/>
    </source>
</evidence>
<keyword evidence="8" id="KW-0411">Iron-sulfur</keyword>
<evidence type="ECO:0000256" key="8">
    <source>
        <dbReference type="ARBA" id="ARBA00023014"/>
    </source>
</evidence>
<protein>
    <recommendedName>
        <fullName evidence="3">7,8-didemethyl-8-hydroxy-5-deazariboflavin synthase</fullName>
        <ecNumber evidence="3">4.3.1.32</ecNumber>
    </recommendedName>
</protein>
<keyword evidence="7" id="KW-0408">Iron</keyword>
<dbReference type="PANTHER" id="PTHR43076:SF15">
    <property type="entry name" value="7,8-DIDEMETHYL-8-HYDROXY-5-DEAZARIBOFLAVIN SYNTHASE"/>
    <property type="match status" value="1"/>
</dbReference>
<dbReference type="InterPro" id="IPR006638">
    <property type="entry name" value="Elp3/MiaA/NifB-like_rSAM"/>
</dbReference>
<evidence type="ECO:0000256" key="3">
    <source>
        <dbReference type="ARBA" id="ARBA00012126"/>
    </source>
</evidence>
<dbReference type="SUPFAM" id="SSF102114">
    <property type="entry name" value="Radical SAM enzymes"/>
    <property type="match status" value="1"/>
</dbReference>
<evidence type="ECO:0000256" key="4">
    <source>
        <dbReference type="ARBA" id="ARBA00022485"/>
    </source>
</evidence>